<evidence type="ECO:0000256" key="1">
    <source>
        <dbReference type="SAM" id="SignalP"/>
    </source>
</evidence>
<dbReference type="EnsemblMetazoa" id="CapteT220912">
    <property type="protein sequence ID" value="CapteP220912"/>
    <property type="gene ID" value="CapteG220912"/>
</dbReference>
<name>R7TJF7_CAPTE</name>
<gene>
    <name evidence="2" type="ORF">CAPTEDRAFT_220912</name>
</gene>
<feature type="signal peptide" evidence="1">
    <location>
        <begin position="1"/>
        <end position="16"/>
    </location>
</feature>
<sequence>MKPFFLFVLLATSTLAAPTLENELEHLLRQLLVEEKKTLFDKKDPTPIKHPIERTQALLDDNEELASTITSEADIEEVSDLIQQTMKIFLEVVKPENKATVLARLVEGYVNHLVYDEKNTMLDIAGEILDNSKRSSRKVIGAVNLGLRNPSMFRRDELGDDTEGSGPYVFSVQDAVSRYVVDPADDLVRDMFRLAYAPGEEYLGGVFYDIEVIRMDKSEKFGDRNVSRNVMEVAHVLKNYVEDPVVATSQESLEALGDRIMEFGRYEQELDANVAPPVRGLTPEEEQVWATVYRAFKTSNKKLSHSVRRIAKYLTKDKMENLSHELGLYIVEVLFPESVVNEDDER</sequence>
<dbReference type="HOGENOM" id="CLU_802262_0_0_1"/>
<keyword evidence="4" id="KW-1185">Reference proteome</keyword>
<organism evidence="2">
    <name type="scientific">Capitella teleta</name>
    <name type="common">Polychaete worm</name>
    <dbReference type="NCBI Taxonomy" id="283909"/>
    <lineage>
        <taxon>Eukaryota</taxon>
        <taxon>Metazoa</taxon>
        <taxon>Spiralia</taxon>
        <taxon>Lophotrochozoa</taxon>
        <taxon>Annelida</taxon>
        <taxon>Polychaeta</taxon>
        <taxon>Sedentaria</taxon>
        <taxon>Scolecida</taxon>
        <taxon>Capitellidae</taxon>
        <taxon>Capitella</taxon>
    </lineage>
</organism>
<dbReference type="Proteomes" id="UP000014760">
    <property type="component" value="Unassembled WGS sequence"/>
</dbReference>
<accession>R7TJF7</accession>
<keyword evidence="1" id="KW-0732">Signal</keyword>
<reference evidence="4" key="1">
    <citation type="submission" date="2012-12" db="EMBL/GenBank/DDBJ databases">
        <authorList>
            <person name="Hellsten U."/>
            <person name="Grimwood J."/>
            <person name="Chapman J.A."/>
            <person name="Shapiro H."/>
            <person name="Aerts A."/>
            <person name="Otillar R.P."/>
            <person name="Terry A.Y."/>
            <person name="Boore J.L."/>
            <person name="Simakov O."/>
            <person name="Marletaz F."/>
            <person name="Cho S.-J."/>
            <person name="Edsinger-Gonzales E."/>
            <person name="Havlak P."/>
            <person name="Kuo D.-H."/>
            <person name="Larsson T."/>
            <person name="Lv J."/>
            <person name="Arendt D."/>
            <person name="Savage R."/>
            <person name="Osoegawa K."/>
            <person name="de Jong P."/>
            <person name="Lindberg D.R."/>
            <person name="Seaver E.C."/>
            <person name="Weisblat D.A."/>
            <person name="Putnam N.H."/>
            <person name="Grigoriev I.V."/>
            <person name="Rokhsar D.S."/>
        </authorList>
    </citation>
    <scope>NUCLEOTIDE SEQUENCE</scope>
    <source>
        <strain evidence="4">I ESC-2004</strain>
    </source>
</reference>
<dbReference type="AlphaFoldDB" id="R7TJF7"/>
<dbReference type="EMBL" id="KB309686">
    <property type="protein sequence ID" value="ELT93637.1"/>
    <property type="molecule type" value="Genomic_DNA"/>
</dbReference>
<dbReference type="EMBL" id="AMQN01012687">
    <property type="status" value="NOT_ANNOTATED_CDS"/>
    <property type="molecule type" value="Genomic_DNA"/>
</dbReference>
<feature type="chain" id="PRO_5008787057" evidence="1">
    <location>
        <begin position="17"/>
        <end position="346"/>
    </location>
</feature>
<reference evidence="3" key="3">
    <citation type="submission" date="2015-06" db="UniProtKB">
        <authorList>
            <consortium name="EnsemblMetazoa"/>
        </authorList>
    </citation>
    <scope>IDENTIFICATION</scope>
</reference>
<reference evidence="2 4" key="2">
    <citation type="journal article" date="2013" name="Nature">
        <title>Insights into bilaterian evolution from three spiralian genomes.</title>
        <authorList>
            <person name="Simakov O."/>
            <person name="Marletaz F."/>
            <person name="Cho S.J."/>
            <person name="Edsinger-Gonzales E."/>
            <person name="Havlak P."/>
            <person name="Hellsten U."/>
            <person name="Kuo D.H."/>
            <person name="Larsson T."/>
            <person name="Lv J."/>
            <person name="Arendt D."/>
            <person name="Savage R."/>
            <person name="Osoegawa K."/>
            <person name="de Jong P."/>
            <person name="Grimwood J."/>
            <person name="Chapman J.A."/>
            <person name="Shapiro H."/>
            <person name="Aerts A."/>
            <person name="Otillar R.P."/>
            <person name="Terry A.Y."/>
            <person name="Boore J.L."/>
            <person name="Grigoriev I.V."/>
            <person name="Lindberg D.R."/>
            <person name="Seaver E.C."/>
            <person name="Weisblat D.A."/>
            <person name="Putnam N.H."/>
            <person name="Rokhsar D.S."/>
        </authorList>
    </citation>
    <scope>NUCLEOTIDE SEQUENCE</scope>
    <source>
        <strain evidence="2 4">I ESC-2004</strain>
    </source>
</reference>
<protein>
    <submittedName>
        <fullName evidence="2 3">Uncharacterized protein</fullName>
    </submittedName>
</protein>
<evidence type="ECO:0000313" key="4">
    <source>
        <dbReference type="Proteomes" id="UP000014760"/>
    </source>
</evidence>
<evidence type="ECO:0000313" key="3">
    <source>
        <dbReference type="EnsemblMetazoa" id="CapteP220912"/>
    </source>
</evidence>
<proteinExistence type="predicted"/>
<evidence type="ECO:0000313" key="2">
    <source>
        <dbReference type="EMBL" id="ELT93637.1"/>
    </source>
</evidence>